<dbReference type="GO" id="GO:0008289">
    <property type="term" value="F:lipid binding"/>
    <property type="evidence" value="ECO:0007669"/>
    <property type="project" value="UniProtKB-KW"/>
</dbReference>
<dbReference type="Proteomes" id="UP000549394">
    <property type="component" value="Unassembled WGS sequence"/>
</dbReference>
<gene>
    <name evidence="1" type="ORF">DGYR_LOCUS8812</name>
</gene>
<dbReference type="OrthoDB" id="354351at2759"/>
<name>A0A7I8W1W7_9ANNE</name>
<protein>
    <submittedName>
        <fullName evidence="1">DgyrCDS9331</fullName>
    </submittedName>
</protein>
<sequence>MEAFCGEWKPVSVSENFCDYLTATGAEADFVERVREHIKSGNIAPNLVEKVGIEGNVVNMTVEVGGKETYKISLKLGEPTEIQTLDKRTVTRLTEFKDGEFHFNDTGPYEAHLTSKIIDGGRILLTLSCNGIEATRCYERVA</sequence>
<evidence type="ECO:0000313" key="2">
    <source>
        <dbReference type="Proteomes" id="UP000549394"/>
    </source>
</evidence>
<evidence type="ECO:0000313" key="1">
    <source>
        <dbReference type="EMBL" id="CAD5120772.1"/>
    </source>
</evidence>
<reference evidence="1 2" key="1">
    <citation type="submission" date="2020-08" db="EMBL/GenBank/DDBJ databases">
        <authorList>
            <person name="Hejnol A."/>
        </authorList>
    </citation>
    <scope>NUCLEOTIDE SEQUENCE [LARGE SCALE GENOMIC DNA]</scope>
</reference>
<keyword evidence="2" id="KW-1185">Reference proteome</keyword>
<proteinExistence type="predicted"/>
<dbReference type="AlphaFoldDB" id="A0A7I8W1W7"/>
<dbReference type="Gene3D" id="2.40.128.20">
    <property type="match status" value="1"/>
</dbReference>
<accession>A0A7I8W1W7</accession>
<dbReference type="CDD" id="cd00742">
    <property type="entry name" value="FABP"/>
    <property type="match status" value="1"/>
</dbReference>
<dbReference type="SUPFAM" id="SSF50814">
    <property type="entry name" value="Lipocalins"/>
    <property type="match status" value="1"/>
</dbReference>
<dbReference type="EMBL" id="CAJFCJ010000013">
    <property type="protein sequence ID" value="CAD5120772.1"/>
    <property type="molecule type" value="Genomic_DNA"/>
</dbReference>
<dbReference type="InterPro" id="IPR012674">
    <property type="entry name" value="Calycin"/>
</dbReference>
<comment type="caution">
    <text evidence="1">The sequence shown here is derived from an EMBL/GenBank/DDBJ whole genome shotgun (WGS) entry which is preliminary data.</text>
</comment>
<organism evidence="1 2">
    <name type="scientific">Dimorphilus gyrociliatus</name>
    <dbReference type="NCBI Taxonomy" id="2664684"/>
    <lineage>
        <taxon>Eukaryota</taxon>
        <taxon>Metazoa</taxon>
        <taxon>Spiralia</taxon>
        <taxon>Lophotrochozoa</taxon>
        <taxon>Annelida</taxon>
        <taxon>Polychaeta</taxon>
        <taxon>Polychaeta incertae sedis</taxon>
        <taxon>Dinophilidae</taxon>
        <taxon>Dimorphilus</taxon>
    </lineage>
</organism>